<dbReference type="RefSeq" id="WP_058733266.1">
    <property type="nucleotide sequence ID" value="NZ_LDTD01000057.1"/>
</dbReference>
<dbReference type="PATRIC" id="fig|33051.3.peg.2866"/>
<feature type="transmembrane region" description="Helical" evidence="5">
    <location>
        <begin position="66"/>
        <end position="83"/>
    </location>
</feature>
<keyword evidence="3 5" id="KW-1133">Transmembrane helix</keyword>
<comment type="caution">
    <text evidence="6">The sequence shown here is derived from an EMBL/GenBank/DDBJ whole genome shotgun (WGS) entry which is preliminary data.</text>
</comment>
<sequence>MNLPYAIMAFVTLQRLSELVIAKRNTARLMAAGAREYGANHYPVMVTMHTAWLLALWFSVGDRAVSWPLLLVFAMLQGMRVWVLATLGPRWTTRIIVLPGASLVAKGPFRFLRHPNYAVVTAEIAVLPLTFGLVGIAALFTVLNAAMLYVRIGAENRALGISGGASPPPAQP</sequence>
<keyword evidence="4 5" id="KW-0472">Membrane</keyword>
<dbReference type="GO" id="GO:0004671">
    <property type="term" value="F:protein C-terminal S-isoprenylcysteine carboxyl O-methyltransferase activity"/>
    <property type="evidence" value="ECO:0007669"/>
    <property type="project" value="InterPro"/>
</dbReference>
<keyword evidence="2 5" id="KW-0812">Transmembrane</keyword>
<evidence type="ECO:0000256" key="4">
    <source>
        <dbReference type="ARBA" id="ARBA00023136"/>
    </source>
</evidence>
<dbReference type="Proteomes" id="UP000072867">
    <property type="component" value="Unassembled WGS sequence"/>
</dbReference>
<feature type="transmembrane region" description="Helical" evidence="5">
    <location>
        <begin position="42"/>
        <end position="60"/>
    </location>
</feature>
<evidence type="ECO:0000256" key="1">
    <source>
        <dbReference type="ARBA" id="ARBA00004141"/>
    </source>
</evidence>
<evidence type="ECO:0000256" key="3">
    <source>
        <dbReference type="ARBA" id="ARBA00022989"/>
    </source>
</evidence>
<gene>
    <name evidence="6" type="ORF">NS319_08655</name>
</gene>
<organism evidence="6 7">
    <name type="scientific">Sphingomonas sanguinis</name>
    <dbReference type="NCBI Taxonomy" id="33051"/>
    <lineage>
        <taxon>Bacteria</taxon>
        <taxon>Pseudomonadati</taxon>
        <taxon>Pseudomonadota</taxon>
        <taxon>Alphaproteobacteria</taxon>
        <taxon>Sphingomonadales</taxon>
        <taxon>Sphingomonadaceae</taxon>
        <taxon>Sphingomonas</taxon>
    </lineage>
</organism>
<dbReference type="EMBL" id="LDTD01000057">
    <property type="protein sequence ID" value="KTT70065.1"/>
    <property type="molecule type" value="Genomic_DNA"/>
</dbReference>
<reference evidence="6 7" key="1">
    <citation type="journal article" date="2016" name="Front. Microbiol.">
        <title>Genomic Resource of Rice Seed Associated Bacteria.</title>
        <authorList>
            <person name="Midha S."/>
            <person name="Bansal K."/>
            <person name="Sharma S."/>
            <person name="Kumar N."/>
            <person name="Patil P.P."/>
            <person name="Chaudhry V."/>
            <person name="Patil P.B."/>
        </authorList>
    </citation>
    <scope>NUCLEOTIDE SEQUENCE [LARGE SCALE GENOMIC DNA]</scope>
    <source>
        <strain evidence="6 7">NS319</strain>
    </source>
</reference>
<evidence type="ECO:0000313" key="7">
    <source>
        <dbReference type="Proteomes" id="UP000072867"/>
    </source>
</evidence>
<dbReference type="InterPro" id="IPR007269">
    <property type="entry name" value="ICMT_MeTrfase"/>
</dbReference>
<dbReference type="AlphaFoldDB" id="A0A147HYJ8"/>
<dbReference type="GO" id="GO:0016020">
    <property type="term" value="C:membrane"/>
    <property type="evidence" value="ECO:0007669"/>
    <property type="project" value="UniProtKB-SubCell"/>
</dbReference>
<feature type="transmembrane region" description="Helical" evidence="5">
    <location>
        <begin position="124"/>
        <end position="150"/>
    </location>
</feature>
<name>A0A147HYJ8_9SPHN</name>
<evidence type="ECO:0000256" key="5">
    <source>
        <dbReference type="SAM" id="Phobius"/>
    </source>
</evidence>
<proteinExistence type="predicted"/>
<comment type="subcellular location">
    <subcellularLocation>
        <location evidence="1">Membrane</location>
        <topology evidence="1">Multi-pass membrane protein</topology>
    </subcellularLocation>
</comment>
<dbReference type="Pfam" id="PF04140">
    <property type="entry name" value="ICMT"/>
    <property type="match status" value="1"/>
</dbReference>
<accession>A0A147HYJ8</accession>
<evidence type="ECO:0000256" key="2">
    <source>
        <dbReference type="ARBA" id="ARBA00022692"/>
    </source>
</evidence>
<protein>
    <submittedName>
        <fullName evidence="6">Membrane protein</fullName>
    </submittedName>
</protein>
<dbReference type="STRING" id="33051.SB4_04790"/>
<evidence type="ECO:0000313" key="6">
    <source>
        <dbReference type="EMBL" id="KTT70065.1"/>
    </source>
</evidence>
<dbReference type="Gene3D" id="1.20.120.1630">
    <property type="match status" value="1"/>
</dbReference>